<dbReference type="CDD" id="cd09917">
    <property type="entry name" value="F-box_SF"/>
    <property type="match status" value="1"/>
</dbReference>
<reference evidence="3" key="1">
    <citation type="submission" date="2025-08" db="UniProtKB">
        <authorList>
            <consortium name="RefSeq"/>
        </authorList>
    </citation>
    <scope>IDENTIFICATION</scope>
</reference>
<keyword evidence="2" id="KW-1185">Reference proteome</keyword>
<dbReference type="AlphaFoldDB" id="A0AB40AKT3"/>
<dbReference type="RefSeq" id="XP_039115611.1">
    <property type="nucleotide sequence ID" value="XM_039259677.1"/>
</dbReference>
<dbReference type="GeneID" id="120251136"/>
<dbReference type="Gene3D" id="1.20.1280.50">
    <property type="match status" value="1"/>
</dbReference>
<dbReference type="PROSITE" id="PS50181">
    <property type="entry name" value="FBOX"/>
    <property type="match status" value="1"/>
</dbReference>
<dbReference type="GO" id="GO:0005737">
    <property type="term" value="C:cytoplasm"/>
    <property type="evidence" value="ECO:0007669"/>
    <property type="project" value="EnsemblPlants"/>
</dbReference>
<dbReference type="PANTHER" id="PTHR47744">
    <property type="entry name" value="OS05G0526300 PROTEIN"/>
    <property type="match status" value="1"/>
</dbReference>
<dbReference type="Pfam" id="PF12937">
    <property type="entry name" value="F-box-like"/>
    <property type="match status" value="1"/>
</dbReference>
<dbReference type="Proteomes" id="UP001515500">
    <property type="component" value="Chromosome 20"/>
</dbReference>
<organism evidence="2 3">
    <name type="scientific">Dioscorea cayennensis subsp. rotundata</name>
    <name type="common">White Guinea yam</name>
    <name type="synonym">Dioscorea rotundata</name>
    <dbReference type="NCBI Taxonomy" id="55577"/>
    <lineage>
        <taxon>Eukaryota</taxon>
        <taxon>Viridiplantae</taxon>
        <taxon>Streptophyta</taxon>
        <taxon>Embryophyta</taxon>
        <taxon>Tracheophyta</taxon>
        <taxon>Spermatophyta</taxon>
        <taxon>Magnoliopsida</taxon>
        <taxon>Liliopsida</taxon>
        <taxon>Dioscoreales</taxon>
        <taxon>Dioscoreaceae</taxon>
        <taxon>Dioscorea</taxon>
    </lineage>
</organism>
<name>A0AB40AKT3_DIOCR</name>
<dbReference type="Pfam" id="PF24104">
    <property type="entry name" value="At5g52880_ARM"/>
    <property type="match status" value="1"/>
</dbReference>
<gene>
    <name evidence="3" type="primary">LOC120251136</name>
</gene>
<accession>A0AB40AKT3</accession>
<dbReference type="PANTHER" id="PTHR47744:SF1">
    <property type="entry name" value="OS05G0526300 PROTEIN"/>
    <property type="match status" value="1"/>
</dbReference>
<protein>
    <submittedName>
        <fullName evidence="3">F-box protein At5g52880</fullName>
    </submittedName>
</protein>
<dbReference type="InterPro" id="IPR036047">
    <property type="entry name" value="F-box-like_dom_sf"/>
</dbReference>
<dbReference type="InterPro" id="IPR057039">
    <property type="entry name" value="At5g52880_ARM"/>
</dbReference>
<sequence>MEAMKRYEELGMAEALSRSYDYPSACQELALILRYAYAQLPKTLQSLLLRDTLAAFRLLPVMQTSLGLSAANLLLQAAEAVLPKQKKALAVAEFKRAVVAHKRRCRVHQHGDSIQLPQDILIHIFKFLDMRSLVTSSSVCWAWNAAANDNALWHLQYSLFFGSYGIFGKTSEQNQSIKDECLQANLNWKKEFCKKYTGNSSWRFKSNRAFCRHCKSIIWLSNITCDRPHHCATLEIKQFIIKPMAPYKTDKFSVLQIVEYLLGETILASSSSDSDSDSEASTLVTLPRLWAYTKLTSSDDLP</sequence>
<evidence type="ECO:0000313" key="2">
    <source>
        <dbReference type="Proteomes" id="UP001515500"/>
    </source>
</evidence>
<dbReference type="SUPFAM" id="SSF81383">
    <property type="entry name" value="F-box domain"/>
    <property type="match status" value="1"/>
</dbReference>
<dbReference type="SMART" id="SM00256">
    <property type="entry name" value="FBOX"/>
    <property type="match status" value="1"/>
</dbReference>
<evidence type="ECO:0000313" key="3">
    <source>
        <dbReference type="RefSeq" id="XP_039115611.1"/>
    </source>
</evidence>
<evidence type="ECO:0000259" key="1">
    <source>
        <dbReference type="PROSITE" id="PS50181"/>
    </source>
</evidence>
<feature type="domain" description="F-box" evidence="1">
    <location>
        <begin position="110"/>
        <end position="156"/>
    </location>
</feature>
<proteinExistence type="predicted"/>
<dbReference type="InterPro" id="IPR001810">
    <property type="entry name" value="F-box_dom"/>
</dbReference>